<keyword evidence="2" id="KW-1185">Reference proteome</keyword>
<name>A0ABS2JVP3_9GAMM</name>
<evidence type="ECO:0000313" key="1">
    <source>
        <dbReference type="EMBL" id="MBM7123092.1"/>
    </source>
</evidence>
<gene>
    <name evidence="1" type="ORF">ISP20_18135</name>
</gene>
<proteinExistence type="predicted"/>
<dbReference type="EMBL" id="JADIKC010000009">
    <property type="protein sequence ID" value="MBM7123092.1"/>
    <property type="molecule type" value="Genomic_DNA"/>
</dbReference>
<accession>A0ABS2JVP3</accession>
<protein>
    <submittedName>
        <fullName evidence="1">Uncharacterized protein</fullName>
    </submittedName>
</protein>
<dbReference type="Proteomes" id="UP001430065">
    <property type="component" value="Unassembled WGS sequence"/>
</dbReference>
<dbReference type="RefSeq" id="WP_204637544.1">
    <property type="nucleotide sequence ID" value="NZ_JADIKC010000009.1"/>
</dbReference>
<reference evidence="1 2" key="1">
    <citation type="submission" date="2020-10" db="EMBL/GenBank/DDBJ databases">
        <title>Phylogeny of dyella-like bacteria.</title>
        <authorList>
            <person name="Fu J."/>
        </authorList>
    </citation>
    <scope>NUCLEOTIDE SEQUENCE [LARGE SCALE GENOMIC DNA]</scope>
    <source>
        <strain evidence="1 2">THG-B117</strain>
    </source>
</reference>
<evidence type="ECO:0000313" key="2">
    <source>
        <dbReference type="Proteomes" id="UP001430065"/>
    </source>
</evidence>
<organism evidence="1 2">
    <name type="scientific">Dyella kyungheensis</name>
    <dbReference type="NCBI Taxonomy" id="1242174"/>
    <lineage>
        <taxon>Bacteria</taxon>
        <taxon>Pseudomonadati</taxon>
        <taxon>Pseudomonadota</taxon>
        <taxon>Gammaproteobacteria</taxon>
        <taxon>Lysobacterales</taxon>
        <taxon>Rhodanobacteraceae</taxon>
        <taxon>Dyella</taxon>
    </lineage>
</organism>
<comment type="caution">
    <text evidence="1">The sequence shown here is derived from an EMBL/GenBank/DDBJ whole genome shotgun (WGS) entry which is preliminary data.</text>
</comment>
<sequence>MPSAPKKREETVDDAASCNNALLGAEQLFAQHGVDPGHARGRTEFDHVRDQHGKNEHQGRPDHFGELLVAALTQLPLRIDRHGHGVTKGPPERPRIEHQPAHHFVQEFFERLQDAHEVHRFSPANGGQRGSGPRD</sequence>